<evidence type="ECO:0000256" key="5">
    <source>
        <dbReference type="ARBA" id="ARBA00022989"/>
    </source>
</evidence>
<feature type="transmembrane region" description="Helical" evidence="7">
    <location>
        <begin position="320"/>
        <end position="343"/>
    </location>
</feature>
<keyword evidence="6 7" id="KW-0472">Membrane</keyword>
<dbReference type="GO" id="GO:0005886">
    <property type="term" value="C:plasma membrane"/>
    <property type="evidence" value="ECO:0007669"/>
    <property type="project" value="UniProtKB-SubCell"/>
</dbReference>
<dbReference type="InterPro" id="IPR011701">
    <property type="entry name" value="MFS"/>
</dbReference>
<dbReference type="Pfam" id="PF07690">
    <property type="entry name" value="MFS_1"/>
    <property type="match status" value="1"/>
</dbReference>
<dbReference type="RefSeq" id="WP_161446409.1">
    <property type="nucleotide sequence ID" value="NZ_WXWW01000245.1"/>
</dbReference>
<feature type="transmembrane region" description="Helical" evidence="7">
    <location>
        <begin position="263"/>
        <end position="283"/>
    </location>
</feature>
<evidence type="ECO:0000256" key="2">
    <source>
        <dbReference type="ARBA" id="ARBA00022448"/>
    </source>
</evidence>
<evidence type="ECO:0000313" key="10">
    <source>
        <dbReference type="Proteomes" id="UP000465712"/>
    </source>
</evidence>
<feature type="transmembrane region" description="Helical" evidence="7">
    <location>
        <begin position="63"/>
        <end position="83"/>
    </location>
</feature>
<keyword evidence="5 7" id="KW-1133">Transmembrane helix</keyword>
<evidence type="ECO:0000256" key="4">
    <source>
        <dbReference type="ARBA" id="ARBA00022692"/>
    </source>
</evidence>
<gene>
    <name evidence="9" type="ORF">CAG72_17275</name>
</gene>
<dbReference type="CDD" id="cd17329">
    <property type="entry name" value="MFS_MdtH_MDR_like"/>
    <property type="match status" value="1"/>
</dbReference>
<reference evidence="9 10" key="1">
    <citation type="submission" date="2017-05" db="EMBL/GenBank/DDBJ databases">
        <title>High clonality and local adaptation shapes Vibrionaceae linages within an endangered oasis.</title>
        <authorList>
            <person name="Vazquez-Rosas-Landa M."/>
        </authorList>
    </citation>
    <scope>NUCLEOTIDE SEQUENCE [LARGE SCALE GENOMIC DNA]</scope>
    <source>
        <strain evidence="9 10">P46_P4S1P180</strain>
    </source>
</reference>
<feature type="transmembrane region" description="Helical" evidence="7">
    <location>
        <begin position="383"/>
        <end position="400"/>
    </location>
</feature>
<dbReference type="SUPFAM" id="SSF103473">
    <property type="entry name" value="MFS general substrate transporter"/>
    <property type="match status" value="1"/>
</dbReference>
<evidence type="ECO:0000256" key="1">
    <source>
        <dbReference type="ARBA" id="ARBA00004651"/>
    </source>
</evidence>
<name>A0A7X5AU18_9GAMM</name>
<dbReference type="GO" id="GO:0022857">
    <property type="term" value="F:transmembrane transporter activity"/>
    <property type="evidence" value="ECO:0007669"/>
    <property type="project" value="InterPro"/>
</dbReference>
<feature type="transmembrane region" description="Helical" evidence="7">
    <location>
        <begin position="155"/>
        <end position="174"/>
    </location>
</feature>
<feature type="transmembrane region" description="Helical" evidence="7">
    <location>
        <begin position="90"/>
        <end position="107"/>
    </location>
</feature>
<dbReference type="InterPro" id="IPR036259">
    <property type="entry name" value="MFS_trans_sf"/>
</dbReference>
<dbReference type="PROSITE" id="PS00216">
    <property type="entry name" value="SUGAR_TRANSPORT_1"/>
    <property type="match status" value="1"/>
</dbReference>
<keyword evidence="4 7" id="KW-0812">Transmembrane</keyword>
<feature type="transmembrane region" description="Helical" evidence="7">
    <location>
        <begin position="113"/>
        <end position="129"/>
    </location>
</feature>
<dbReference type="EMBL" id="WXWW01000245">
    <property type="protein sequence ID" value="NAW66948.1"/>
    <property type="molecule type" value="Genomic_DNA"/>
</dbReference>
<dbReference type="InterPro" id="IPR020846">
    <property type="entry name" value="MFS_dom"/>
</dbReference>
<evidence type="ECO:0000256" key="7">
    <source>
        <dbReference type="SAM" id="Phobius"/>
    </source>
</evidence>
<feature type="domain" description="Major facilitator superfamily (MFS) profile" evidence="8">
    <location>
        <begin position="24"/>
        <end position="407"/>
    </location>
</feature>
<evidence type="ECO:0000259" key="8">
    <source>
        <dbReference type="PROSITE" id="PS50850"/>
    </source>
</evidence>
<dbReference type="Gene3D" id="1.20.1250.20">
    <property type="entry name" value="MFS general substrate transporter like domains"/>
    <property type="match status" value="1"/>
</dbReference>
<accession>A0A7X5AU18</accession>
<dbReference type="InterPro" id="IPR005829">
    <property type="entry name" value="Sugar_transporter_CS"/>
</dbReference>
<feature type="transmembrane region" description="Helical" evidence="7">
    <location>
        <begin position="21"/>
        <end position="43"/>
    </location>
</feature>
<evidence type="ECO:0000256" key="3">
    <source>
        <dbReference type="ARBA" id="ARBA00022475"/>
    </source>
</evidence>
<feature type="transmembrane region" description="Helical" evidence="7">
    <location>
        <begin position="180"/>
        <end position="200"/>
    </location>
</feature>
<feature type="transmembrane region" description="Helical" evidence="7">
    <location>
        <begin position="295"/>
        <end position="314"/>
    </location>
</feature>
<feature type="transmembrane region" description="Helical" evidence="7">
    <location>
        <begin position="221"/>
        <end position="243"/>
    </location>
</feature>
<dbReference type="PANTHER" id="PTHR23517">
    <property type="entry name" value="RESISTANCE PROTEIN MDTM, PUTATIVE-RELATED-RELATED"/>
    <property type="match status" value="1"/>
</dbReference>
<evidence type="ECO:0000313" key="9">
    <source>
        <dbReference type="EMBL" id="NAW66948.1"/>
    </source>
</evidence>
<keyword evidence="3" id="KW-1003">Cell membrane</keyword>
<organism evidence="9 10">
    <name type="scientific">Photobacterium halotolerans</name>
    <dbReference type="NCBI Taxonomy" id="265726"/>
    <lineage>
        <taxon>Bacteria</taxon>
        <taxon>Pseudomonadati</taxon>
        <taxon>Pseudomonadota</taxon>
        <taxon>Gammaproteobacteria</taxon>
        <taxon>Vibrionales</taxon>
        <taxon>Vibrionaceae</taxon>
        <taxon>Photobacterium</taxon>
    </lineage>
</organism>
<sequence length="419" mass="46024">MNPLIVQSKIKDIELSHVRRFSAPIWAVLIGTLLTRASFFMVWPYMAVMLHRKFGLSEIEIGTIMSLAALGGAVVALYVGYLSDKLGRKNLLIISCLAHVATFIILAEADQSWLYAAGALMAGISRAMLEPPARAMISDLLPEIPVREMAHQVRYYCINLGAAFGPLVGLQLGFTGEQSSFYLVALAYLIYSVCFILAFWQIRNTPQPPKNAQNFSQTLKVLARDKAFMVLILANTLVMYAYLHQETSLVQYLNGLGDKVIALYTSMIFVNASVIVLLQFPLLKLLSGWSLYRRVYLGVALFASAFVLYASFPLDAPEWYWLLATFVLSLGEVILFPTFNLLIDRAAPDHLRGAYFGAGNLASIGVSLSPLAGGILLSLYGGPALFLSTACVLVVAGYLYRCSARLQQQNSEPVPATQP</sequence>
<dbReference type="PANTHER" id="PTHR23517:SF2">
    <property type="entry name" value="MULTIDRUG RESISTANCE PROTEIN MDTH"/>
    <property type="match status" value="1"/>
</dbReference>
<dbReference type="Proteomes" id="UP000465712">
    <property type="component" value="Unassembled WGS sequence"/>
</dbReference>
<dbReference type="InterPro" id="IPR050171">
    <property type="entry name" value="MFS_Transporters"/>
</dbReference>
<comment type="subcellular location">
    <subcellularLocation>
        <location evidence="1">Cell membrane</location>
        <topology evidence="1">Multi-pass membrane protein</topology>
    </subcellularLocation>
</comment>
<keyword evidence="2" id="KW-0813">Transport</keyword>
<dbReference type="PROSITE" id="PS50850">
    <property type="entry name" value="MFS"/>
    <property type="match status" value="1"/>
</dbReference>
<protein>
    <submittedName>
        <fullName evidence="9">MFS transporter</fullName>
    </submittedName>
</protein>
<evidence type="ECO:0000256" key="6">
    <source>
        <dbReference type="ARBA" id="ARBA00023136"/>
    </source>
</evidence>
<feature type="transmembrane region" description="Helical" evidence="7">
    <location>
        <begin position="355"/>
        <end position="377"/>
    </location>
</feature>
<proteinExistence type="predicted"/>
<comment type="caution">
    <text evidence="9">The sequence shown here is derived from an EMBL/GenBank/DDBJ whole genome shotgun (WGS) entry which is preliminary data.</text>
</comment>
<dbReference type="AlphaFoldDB" id="A0A7X5AU18"/>